<dbReference type="Gene3D" id="3.40.630.90">
    <property type="match status" value="1"/>
</dbReference>
<evidence type="ECO:0000259" key="1">
    <source>
        <dbReference type="PROSITE" id="PS51186"/>
    </source>
</evidence>
<dbReference type="InterPro" id="IPR016181">
    <property type="entry name" value="Acyl_CoA_acyltransferase"/>
</dbReference>
<dbReference type="RefSeq" id="WP_124737522.1">
    <property type="nucleotide sequence ID" value="NZ_CP034086.1"/>
</dbReference>
<accession>A0A3G8M157</accession>
<feature type="domain" description="N-acetyltransferase" evidence="1">
    <location>
        <begin position="138"/>
        <end position="280"/>
    </location>
</feature>
<dbReference type="SUPFAM" id="SSF55729">
    <property type="entry name" value="Acyl-CoA N-acyltransferases (Nat)"/>
    <property type="match status" value="1"/>
</dbReference>
<dbReference type="CDD" id="cd04301">
    <property type="entry name" value="NAT_SF"/>
    <property type="match status" value="1"/>
</dbReference>
<dbReference type="PANTHER" id="PTHR47237:SF1">
    <property type="entry name" value="SLL0310 PROTEIN"/>
    <property type="match status" value="1"/>
</dbReference>
<proteinExistence type="predicted"/>
<dbReference type="Gene3D" id="3.40.630.30">
    <property type="match status" value="1"/>
</dbReference>
<organism evidence="2 3">
    <name type="scientific">Methylocystis rosea</name>
    <dbReference type="NCBI Taxonomy" id="173366"/>
    <lineage>
        <taxon>Bacteria</taxon>
        <taxon>Pseudomonadati</taxon>
        <taxon>Pseudomonadota</taxon>
        <taxon>Alphaproteobacteria</taxon>
        <taxon>Hyphomicrobiales</taxon>
        <taxon>Methylocystaceae</taxon>
        <taxon>Methylocystis</taxon>
    </lineage>
</organism>
<dbReference type="Pfam" id="PF18014">
    <property type="entry name" value="Acetyltransf_18"/>
    <property type="match status" value="1"/>
</dbReference>
<dbReference type="InterPro" id="IPR052729">
    <property type="entry name" value="Acyl/Acetyltrans_Enzymes"/>
</dbReference>
<dbReference type="KEGG" id="mros:EHO51_02255"/>
<dbReference type="AlphaFoldDB" id="A0A3G8M157"/>
<reference evidence="2 3" key="1">
    <citation type="submission" date="2018-11" db="EMBL/GenBank/DDBJ databases">
        <title>Genome squencing of methanotrophic bacteria isolated from alkaline groundwater in Korea.</title>
        <authorList>
            <person name="Nguyen L.N."/>
        </authorList>
    </citation>
    <scope>NUCLEOTIDE SEQUENCE [LARGE SCALE GENOMIC DNA]</scope>
    <source>
        <strain evidence="2 3">GW6</strain>
    </source>
</reference>
<keyword evidence="2" id="KW-0808">Transferase</keyword>
<sequence>MNLEDIVIRRMSKSELDRALDWAAAEGWNPGLYDAESFYAVDPKGFFIAERAGEPRGCVCAVAYDESFGYVGLFIVRPAHRGQGVGLRLLDVALQHVQGRNVGLDAAIDLQQTYARYGFSFAYRNIRHRCVGGGEAPPDLTELADVPFDEIVRYDQTVFPTSRPNFLSRWIAQPRSAALAVVKQGRLAGYGVLRACRDGYKIGPLFADDSQIADALFQGLCARAARAPVFLDTPEANAAAIALAQRRRMTAVFDTARMYTKGTPPGRIDRCYGVTTFELG</sequence>
<dbReference type="PANTHER" id="PTHR47237">
    <property type="entry name" value="SLL0310 PROTEIN"/>
    <property type="match status" value="1"/>
</dbReference>
<evidence type="ECO:0000313" key="2">
    <source>
        <dbReference type="EMBL" id="AZG75656.1"/>
    </source>
</evidence>
<dbReference type="Pfam" id="PF00583">
    <property type="entry name" value="Acetyltransf_1"/>
    <property type="match status" value="1"/>
</dbReference>
<dbReference type="InterPro" id="IPR000182">
    <property type="entry name" value="GNAT_dom"/>
</dbReference>
<dbReference type="Proteomes" id="UP000273982">
    <property type="component" value="Chromosome"/>
</dbReference>
<dbReference type="PROSITE" id="PS51186">
    <property type="entry name" value="GNAT"/>
    <property type="match status" value="2"/>
</dbReference>
<feature type="domain" description="N-acetyltransferase" evidence="1">
    <location>
        <begin position="6"/>
        <end position="147"/>
    </location>
</feature>
<dbReference type="InterPro" id="IPR041496">
    <property type="entry name" value="YitH/HolE_GNAT"/>
</dbReference>
<evidence type="ECO:0000313" key="3">
    <source>
        <dbReference type="Proteomes" id="UP000273982"/>
    </source>
</evidence>
<protein>
    <submittedName>
        <fullName evidence="2">N-acetyltransferase</fullName>
    </submittedName>
</protein>
<name>A0A3G8M157_9HYPH</name>
<dbReference type="EMBL" id="CP034086">
    <property type="protein sequence ID" value="AZG75656.1"/>
    <property type="molecule type" value="Genomic_DNA"/>
</dbReference>
<dbReference type="GO" id="GO:0016747">
    <property type="term" value="F:acyltransferase activity, transferring groups other than amino-acyl groups"/>
    <property type="evidence" value="ECO:0007669"/>
    <property type="project" value="InterPro"/>
</dbReference>
<gene>
    <name evidence="2" type="ORF">EHO51_02255</name>
</gene>